<evidence type="ECO:0000313" key="8">
    <source>
        <dbReference type="Proteomes" id="UP001240236"/>
    </source>
</evidence>
<evidence type="ECO:0000256" key="1">
    <source>
        <dbReference type="ARBA" id="ARBA00001974"/>
    </source>
</evidence>
<keyword evidence="2" id="KW-0285">Flavoprotein</keyword>
<sequence>MAATSPDAGVRLLDGIEASRDRTTPAEYAAALPGYRRCAPSELPTGFTVGWRYRAPVVDIPVYLKYLQRRFKAAGGTISIGYARRLAAAAPVVVNCTGLGAAKFVPDPAVTPIRGQLAVVANPGLTEFFAEHTDDLREVTYLLPQGPVLLLGGSAEHGRADVAEDAAVAARIRARCALIDPRIADLPFLGHRIGIRSARPGAGGA</sequence>
<dbReference type="EC" id="1.4.3.3" evidence="5"/>
<organism evidence="7 8">
    <name type="scientific">Catenuloplanes indicus</name>
    <dbReference type="NCBI Taxonomy" id="137267"/>
    <lineage>
        <taxon>Bacteria</taxon>
        <taxon>Bacillati</taxon>
        <taxon>Actinomycetota</taxon>
        <taxon>Actinomycetes</taxon>
        <taxon>Micromonosporales</taxon>
        <taxon>Micromonosporaceae</taxon>
        <taxon>Catenuloplanes</taxon>
    </lineage>
</organism>
<dbReference type="GO" id="GO:0071949">
    <property type="term" value="F:FAD binding"/>
    <property type="evidence" value="ECO:0007669"/>
    <property type="project" value="InterPro"/>
</dbReference>
<evidence type="ECO:0000256" key="2">
    <source>
        <dbReference type="ARBA" id="ARBA00022630"/>
    </source>
</evidence>
<evidence type="ECO:0000256" key="4">
    <source>
        <dbReference type="ARBA" id="ARBA00023002"/>
    </source>
</evidence>
<keyword evidence="8" id="KW-1185">Reference proteome</keyword>
<name>A0AAE4B0G7_9ACTN</name>
<dbReference type="GO" id="GO:0003884">
    <property type="term" value="F:D-amino-acid oxidase activity"/>
    <property type="evidence" value="ECO:0007669"/>
    <property type="project" value="UniProtKB-EC"/>
</dbReference>
<keyword evidence="3" id="KW-0274">FAD</keyword>
<gene>
    <name evidence="7" type="ORF">J2S42_006258</name>
</gene>
<dbReference type="RefSeq" id="WP_307244919.1">
    <property type="nucleotide sequence ID" value="NZ_JAUSUZ010000001.1"/>
</dbReference>
<protein>
    <recommendedName>
        <fullName evidence="6">D-amino-acid oxidase</fullName>
        <ecNumber evidence="5">1.4.3.3</ecNumber>
    </recommendedName>
</protein>
<dbReference type="SUPFAM" id="SSF51971">
    <property type="entry name" value="Nucleotide-binding domain"/>
    <property type="match status" value="1"/>
</dbReference>
<evidence type="ECO:0000256" key="6">
    <source>
        <dbReference type="ARBA" id="ARBA00039751"/>
    </source>
</evidence>
<dbReference type="SUPFAM" id="SSF54373">
    <property type="entry name" value="FAD-linked reductases, C-terminal domain"/>
    <property type="match status" value="1"/>
</dbReference>
<dbReference type="Proteomes" id="UP001240236">
    <property type="component" value="Unassembled WGS sequence"/>
</dbReference>
<comment type="caution">
    <text evidence="7">The sequence shown here is derived from an EMBL/GenBank/DDBJ whole genome shotgun (WGS) entry which is preliminary data.</text>
</comment>
<proteinExistence type="predicted"/>
<evidence type="ECO:0000256" key="3">
    <source>
        <dbReference type="ARBA" id="ARBA00022827"/>
    </source>
</evidence>
<keyword evidence="4" id="KW-0560">Oxidoreductase</keyword>
<dbReference type="GO" id="GO:0019478">
    <property type="term" value="P:D-amino acid catabolic process"/>
    <property type="evidence" value="ECO:0007669"/>
    <property type="project" value="TreeGrafter"/>
</dbReference>
<evidence type="ECO:0000256" key="5">
    <source>
        <dbReference type="ARBA" id="ARBA00039101"/>
    </source>
</evidence>
<dbReference type="Gene3D" id="3.30.9.10">
    <property type="entry name" value="D-Amino Acid Oxidase, subunit A, domain 2"/>
    <property type="match status" value="1"/>
</dbReference>
<dbReference type="GO" id="GO:0005737">
    <property type="term" value="C:cytoplasm"/>
    <property type="evidence" value="ECO:0007669"/>
    <property type="project" value="TreeGrafter"/>
</dbReference>
<reference evidence="7 8" key="1">
    <citation type="submission" date="2023-07" db="EMBL/GenBank/DDBJ databases">
        <title>Sequencing the genomes of 1000 actinobacteria strains.</title>
        <authorList>
            <person name="Klenk H.-P."/>
        </authorList>
    </citation>
    <scope>NUCLEOTIDE SEQUENCE [LARGE SCALE GENOMIC DNA]</scope>
    <source>
        <strain evidence="7 8">DSM 44709</strain>
    </source>
</reference>
<dbReference type="PANTHER" id="PTHR11530">
    <property type="entry name" value="D-AMINO ACID OXIDASE"/>
    <property type="match status" value="1"/>
</dbReference>
<comment type="cofactor">
    <cofactor evidence="1">
        <name>FAD</name>
        <dbReference type="ChEBI" id="CHEBI:57692"/>
    </cofactor>
</comment>
<dbReference type="PANTHER" id="PTHR11530:SF11">
    <property type="entry name" value="D-ASPARTATE OXIDASE"/>
    <property type="match status" value="1"/>
</dbReference>
<accession>A0AAE4B0G7</accession>
<evidence type="ECO:0000313" key="7">
    <source>
        <dbReference type="EMBL" id="MDQ0369589.1"/>
    </source>
</evidence>
<dbReference type="AlphaFoldDB" id="A0AAE4B0G7"/>
<dbReference type="EMBL" id="JAUSUZ010000001">
    <property type="protein sequence ID" value="MDQ0369589.1"/>
    <property type="molecule type" value="Genomic_DNA"/>
</dbReference>
<dbReference type="InterPro" id="IPR023209">
    <property type="entry name" value="DAO"/>
</dbReference>